<dbReference type="RefSeq" id="WP_082719386.1">
    <property type="nucleotide sequence ID" value="NZ_AP019834.1"/>
</dbReference>
<dbReference type="GO" id="GO:0004553">
    <property type="term" value="F:hydrolase activity, hydrolyzing O-glycosyl compounds"/>
    <property type="evidence" value="ECO:0007669"/>
    <property type="project" value="InterPro"/>
</dbReference>
<dbReference type="GO" id="GO:0005975">
    <property type="term" value="P:carbohydrate metabolic process"/>
    <property type="evidence" value="ECO:0007669"/>
    <property type="project" value="InterPro"/>
</dbReference>
<dbReference type="CDD" id="cd08023">
    <property type="entry name" value="GH16_laminarinase_like"/>
    <property type="match status" value="1"/>
</dbReference>
<evidence type="ECO:0000313" key="7">
    <source>
        <dbReference type="Proteomes" id="UP000321397"/>
    </source>
</evidence>
<evidence type="ECO:0000313" key="4">
    <source>
        <dbReference type="EMBL" id="BBM46679.1"/>
    </source>
</evidence>
<name>A0A134AC22_9FUSO</name>
<feature type="domain" description="GH16" evidence="3">
    <location>
        <begin position="134"/>
        <end position="378"/>
    </location>
</feature>
<evidence type="ECO:0000259" key="3">
    <source>
        <dbReference type="PROSITE" id="PS51762"/>
    </source>
</evidence>
<dbReference type="SUPFAM" id="SSF49899">
    <property type="entry name" value="Concanavalin A-like lectins/glucanases"/>
    <property type="match status" value="1"/>
</dbReference>
<dbReference type="InterPro" id="IPR000757">
    <property type="entry name" value="Beta-glucanase-like"/>
</dbReference>
<dbReference type="EMBL" id="AP019834">
    <property type="protein sequence ID" value="BBM46679.1"/>
    <property type="molecule type" value="Genomic_DNA"/>
</dbReference>
<gene>
    <name evidence="5" type="ORF">HMPREF3180_01192</name>
    <name evidence="4" type="ORF">JMUB3933_0154</name>
</gene>
<dbReference type="PROSITE" id="PS51762">
    <property type="entry name" value="GH16_2"/>
    <property type="match status" value="1"/>
</dbReference>
<dbReference type="Gene3D" id="2.60.120.200">
    <property type="match status" value="1"/>
</dbReference>
<reference evidence="5" key="2">
    <citation type="submission" date="2016-01" db="EMBL/GenBank/DDBJ databases">
        <authorList>
            <person name="Oliw E.H."/>
        </authorList>
    </citation>
    <scope>NUCLEOTIDE SEQUENCE [LARGE SCALE GENOMIC DNA]</scope>
    <source>
        <strain evidence="5">KA00185</strain>
    </source>
</reference>
<organism evidence="5 6">
    <name type="scientific">Leptotrichia wadei</name>
    <dbReference type="NCBI Taxonomy" id="157687"/>
    <lineage>
        <taxon>Bacteria</taxon>
        <taxon>Fusobacteriati</taxon>
        <taxon>Fusobacteriota</taxon>
        <taxon>Fusobacteriia</taxon>
        <taxon>Fusobacteriales</taxon>
        <taxon>Leptotrichiaceae</taxon>
        <taxon>Leptotrichia</taxon>
    </lineage>
</organism>
<dbReference type="Pfam" id="PF00722">
    <property type="entry name" value="Glyco_hydro_16"/>
    <property type="match status" value="1"/>
</dbReference>
<protein>
    <submittedName>
        <fullName evidence="4">Glucan endo-1,3-beta-D-glucosidase</fullName>
    </submittedName>
    <submittedName>
        <fullName evidence="5">Glucan endo-1,3-beta-glucosidase A1 domain protein</fullName>
    </submittedName>
</protein>
<proteinExistence type="inferred from homology"/>
<evidence type="ECO:0000256" key="2">
    <source>
        <dbReference type="SAM" id="MobiDB-lite"/>
    </source>
</evidence>
<reference evidence="6" key="1">
    <citation type="submission" date="2016-01" db="EMBL/GenBank/DDBJ databases">
        <authorList>
            <person name="Mitreva M."/>
            <person name="Pepin K.H."/>
            <person name="Mihindukulasuriya K.A."/>
            <person name="Fulton R."/>
            <person name="Fronick C."/>
            <person name="O'Laughlin M."/>
            <person name="Miner T."/>
            <person name="Herter B."/>
            <person name="Rosa B.A."/>
            <person name="Cordes M."/>
            <person name="Tomlinson C."/>
            <person name="Wollam A."/>
            <person name="Palsikar V.B."/>
            <person name="Mardis E.R."/>
            <person name="Wilson R.K."/>
        </authorList>
    </citation>
    <scope>NUCLEOTIDE SEQUENCE [LARGE SCALE GENOMIC DNA]</scope>
    <source>
        <strain evidence="6">KA00185</strain>
    </source>
</reference>
<evidence type="ECO:0000313" key="6">
    <source>
        <dbReference type="Proteomes" id="UP000070483"/>
    </source>
</evidence>
<dbReference type="PATRIC" id="fig|157687.3.peg.1185"/>
<dbReference type="SMR" id="A0A134AC22"/>
<dbReference type="Proteomes" id="UP000070483">
    <property type="component" value="Unassembled WGS sequence"/>
</dbReference>
<dbReference type="Proteomes" id="UP000321397">
    <property type="component" value="Chromosome"/>
</dbReference>
<comment type="similarity">
    <text evidence="1">Belongs to the glycosyl hydrolase 16 family.</text>
</comment>
<feature type="region of interest" description="Disordered" evidence="2">
    <location>
        <begin position="64"/>
        <end position="90"/>
    </location>
</feature>
<sequence>MKKANMLILLGFLSFGVIGSAKTIKTFDKENYAIEMASKKEGLISEAENKVLDTTQNQLAVKNATDDEGTGRETENLLGKRRKKVTEKTQAGEKSVKKSFWSKILNRKKSDKNETWKLVWSDEFNGDKLDLSKWSYWENDYPSKNGNFVDENGNLVDQYGFKAKQYYLRDNVKVEGGNLVIEVKKENNKTVKIDGVDRKILYSSGAVHTKDKYDVKYGKIEMRAAMPKGIGVWPAFWTWPSDYAIRKIGDPAALEEIDIVEISGDNLREVTGTIHALKADSQYASFVGKDLTIKKNEDLSNFNTYAVEWNEKEIKWFFNGRNYKTVTMKEVGKQTENTFKLPHYLIINVALKNTTGSDGDVDFPTEMKIDYVRVYKKK</sequence>
<keyword evidence="6" id="KW-1185">Reference proteome</keyword>
<dbReference type="EMBL" id="LSDD01000092">
    <property type="protein sequence ID" value="KXB65273.1"/>
    <property type="molecule type" value="Genomic_DNA"/>
</dbReference>
<dbReference type="PANTHER" id="PTHR10963:SF55">
    <property type="entry name" value="GLYCOSIDE HYDROLASE FAMILY 16 PROTEIN"/>
    <property type="match status" value="1"/>
</dbReference>
<dbReference type="InterPro" id="IPR013320">
    <property type="entry name" value="ConA-like_dom_sf"/>
</dbReference>
<evidence type="ECO:0000313" key="5">
    <source>
        <dbReference type="EMBL" id="KXB65273.1"/>
    </source>
</evidence>
<dbReference type="AlphaFoldDB" id="A0A134AC22"/>
<dbReference type="PANTHER" id="PTHR10963">
    <property type="entry name" value="GLYCOSYL HYDROLASE-RELATED"/>
    <property type="match status" value="1"/>
</dbReference>
<evidence type="ECO:0000256" key="1">
    <source>
        <dbReference type="ARBA" id="ARBA00006865"/>
    </source>
</evidence>
<accession>A0A134AC22</accession>
<reference evidence="4 7" key="3">
    <citation type="submission" date="2019-07" db="EMBL/GenBank/DDBJ databases">
        <title>Complete Genome Sequence of Leptotrichia wadei Strain JMUB3933.</title>
        <authorList>
            <person name="Watanabe S."/>
            <person name="Cui L."/>
        </authorList>
    </citation>
    <scope>NUCLEOTIDE SEQUENCE [LARGE SCALE GENOMIC DNA]</scope>
    <source>
        <strain evidence="4 7">JMUB3933</strain>
    </source>
</reference>
<dbReference type="InterPro" id="IPR050546">
    <property type="entry name" value="Glycosyl_Hydrlase_16"/>
</dbReference>